<keyword evidence="2" id="KW-1185">Reference proteome</keyword>
<sequence>MALIPPEPVINKVRLRDVKYFETGAFFLASRRGSMRSQNTHELLISVEGRVPFIFVKRVYDISSTLSTTRMRDLSFISPLNQNRPRPSR</sequence>
<protein>
    <submittedName>
        <fullName evidence="1">Uncharacterized protein</fullName>
    </submittedName>
</protein>
<dbReference type="AlphaFoldDB" id="A0A6H5HK27"/>
<evidence type="ECO:0000313" key="2">
    <source>
        <dbReference type="Proteomes" id="UP000479000"/>
    </source>
</evidence>
<reference evidence="1 2" key="1">
    <citation type="submission" date="2020-02" db="EMBL/GenBank/DDBJ databases">
        <authorList>
            <person name="Ferguson B K."/>
        </authorList>
    </citation>
    <scope>NUCLEOTIDE SEQUENCE [LARGE SCALE GENOMIC DNA]</scope>
</reference>
<dbReference type="Proteomes" id="UP000479000">
    <property type="component" value="Unassembled WGS sequence"/>
</dbReference>
<feature type="non-terminal residue" evidence="1">
    <location>
        <position position="89"/>
    </location>
</feature>
<name>A0A6H5HK27_9HEMI</name>
<evidence type="ECO:0000313" key="1">
    <source>
        <dbReference type="EMBL" id="CAB0016904.1"/>
    </source>
</evidence>
<organism evidence="1 2">
    <name type="scientific">Nesidiocoris tenuis</name>
    <dbReference type="NCBI Taxonomy" id="355587"/>
    <lineage>
        <taxon>Eukaryota</taxon>
        <taxon>Metazoa</taxon>
        <taxon>Ecdysozoa</taxon>
        <taxon>Arthropoda</taxon>
        <taxon>Hexapoda</taxon>
        <taxon>Insecta</taxon>
        <taxon>Pterygota</taxon>
        <taxon>Neoptera</taxon>
        <taxon>Paraneoptera</taxon>
        <taxon>Hemiptera</taxon>
        <taxon>Heteroptera</taxon>
        <taxon>Panheteroptera</taxon>
        <taxon>Cimicomorpha</taxon>
        <taxon>Miridae</taxon>
        <taxon>Dicyphina</taxon>
        <taxon>Nesidiocoris</taxon>
    </lineage>
</organism>
<dbReference type="EMBL" id="CADCXU010030625">
    <property type="protein sequence ID" value="CAB0016904.1"/>
    <property type="molecule type" value="Genomic_DNA"/>
</dbReference>
<accession>A0A6H5HK27</accession>
<gene>
    <name evidence="1" type="ORF">NTEN_LOCUS21025</name>
</gene>
<proteinExistence type="predicted"/>